<keyword evidence="1" id="KW-1133">Transmembrane helix</keyword>
<keyword evidence="1" id="KW-0812">Transmembrane</keyword>
<feature type="transmembrane region" description="Helical" evidence="1">
    <location>
        <begin position="63"/>
        <end position="84"/>
    </location>
</feature>
<evidence type="ECO:0000313" key="3">
    <source>
        <dbReference type="Proteomes" id="UP000584867"/>
    </source>
</evidence>
<keyword evidence="1" id="KW-0472">Membrane</keyword>
<dbReference type="EMBL" id="JACHIO010000003">
    <property type="protein sequence ID" value="MBB5062453.1"/>
    <property type="molecule type" value="Genomic_DNA"/>
</dbReference>
<accession>A0A7W7ZM61</accession>
<proteinExistence type="predicted"/>
<evidence type="ECO:0000313" key="2">
    <source>
        <dbReference type="EMBL" id="MBB5062453.1"/>
    </source>
</evidence>
<reference evidence="2 3" key="1">
    <citation type="submission" date="2020-08" db="EMBL/GenBank/DDBJ databases">
        <title>Genomic Encyclopedia of Type Strains, Phase IV (KMG-V): Genome sequencing to study the core and pangenomes of soil and plant-associated prokaryotes.</title>
        <authorList>
            <person name="Whitman W."/>
        </authorList>
    </citation>
    <scope>NUCLEOTIDE SEQUENCE [LARGE SCALE GENOMIC DNA]</scope>
    <source>
        <strain evidence="2 3">X5P3</strain>
    </source>
</reference>
<feature type="transmembrane region" description="Helical" evidence="1">
    <location>
        <begin position="36"/>
        <end position="57"/>
    </location>
</feature>
<protein>
    <submittedName>
        <fullName evidence="2">Threonine/homoserine/homoserine lactone efflux protein</fullName>
    </submittedName>
</protein>
<comment type="caution">
    <text evidence="2">The sequence shown here is derived from an EMBL/GenBank/DDBJ whole genome shotgun (WGS) entry which is preliminary data.</text>
</comment>
<dbReference type="Proteomes" id="UP000584867">
    <property type="component" value="Unassembled WGS sequence"/>
</dbReference>
<organism evidence="2 3">
    <name type="scientific">Granulicella mallensis</name>
    <dbReference type="NCBI Taxonomy" id="940614"/>
    <lineage>
        <taxon>Bacteria</taxon>
        <taxon>Pseudomonadati</taxon>
        <taxon>Acidobacteriota</taxon>
        <taxon>Terriglobia</taxon>
        <taxon>Terriglobales</taxon>
        <taxon>Acidobacteriaceae</taxon>
        <taxon>Granulicella</taxon>
    </lineage>
</organism>
<gene>
    <name evidence="2" type="ORF">HDF15_000783</name>
</gene>
<name>A0A7W7ZM61_9BACT</name>
<dbReference type="AlphaFoldDB" id="A0A7W7ZM61"/>
<evidence type="ECO:0000256" key="1">
    <source>
        <dbReference type="SAM" id="Phobius"/>
    </source>
</evidence>
<dbReference type="RefSeq" id="WP_184252942.1">
    <property type="nucleotide sequence ID" value="NZ_JACHIO010000003.1"/>
</dbReference>
<sequence length="98" mass="10983">MNDKLPKLLDLTPQQLATYQVVQAINLERQRTAMQWLVLGVTLAIVVALTIFIFVLIYNERHWAATTAIGVLDGLFGVCLLKVISSMWPIKIKESSAE</sequence>